<gene>
    <name evidence="1" type="ORF">IBL25_21765</name>
</gene>
<dbReference type="Proteomes" id="UP000603940">
    <property type="component" value="Unassembled WGS sequence"/>
</dbReference>
<protein>
    <submittedName>
        <fullName evidence="1">Uncharacterized protein</fullName>
    </submittedName>
</protein>
<reference evidence="1 2" key="1">
    <citation type="journal article" date="2009" name="Int. J. Syst. Evol. Microbiol.">
        <title>Transfer of Teichococcus ludipueritiae and Muricoccus roseus to the genus Roseomonas, as Roseomonas ludipueritiae comb. nov. and Roseomonas rosea comb. nov., respectively, and emended description of the genus Roseomonas.</title>
        <authorList>
            <person name="Sanchez-Porro C."/>
            <person name="Gallego V."/>
            <person name="Busse H.J."/>
            <person name="Kampfer P."/>
            <person name="Ventosa A."/>
        </authorList>
    </citation>
    <scope>NUCLEOTIDE SEQUENCE [LARGE SCALE GENOMIC DNA]</scope>
    <source>
        <strain evidence="1 2">DSM 14915</strain>
    </source>
</reference>
<name>A0ABR7RD19_9PROT</name>
<proteinExistence type="predicted"/>
<evidence type="ECO:0000313" key="2">
    <source>
        <dbReference type="Proteomes" id="UP000603940"/>
    </source>
</evidence>
<evidence type="ECO:0000313" key="1">
    <source>
        <dbReference type="EMBL" id="MBC9179573.1"/>
    </source>
</evidence>
<comment type="caution">
    <text evidence="1">The sequence shown here is derived from an EMBL/GenBank/DDBJ whole genome shotgun (WGS) entry which is preliminary data.</text>
</comment>
<dbReference type="EMBL" id="JACTUZ010000160">
    <property type="protein sequence ID" value="MBC9179573.1"/>
    <property type="molecule type" value="Genomic_DNA"/>
</dbReference>
<dbReference type="RefSeq" id="WP_187780595.1">
    <property type="nucleotide sequence ID" value="NZ_JACTUZ010000160.1"/>
</dbReference>
<accession>A0ABR7RD19</accession>
<organism evidence="1 2">
    <name type="scientific">Pseudoroseomonas ludipueritiae</name>
    <dbReference type="NCBI Taxonomy" id="198093"/>
    <lineage>
        <taxon>Bacteria</taxon>
        <taxon>Pseudomonadati</taxon>
        <taxon>Pseudomonadota</taxon>
        <taxon>Alphaproteobacteria</taxon>
        <taxon>Acetobacterales</taxon>
        <taxon>Acetobacteraceae</taxon>
        <taxon>Pseudoroseomonas</taxon>
    </lineage>
</organism>
<keyword evidence="2" id="KW-1185">Reference proteome</keyword>
<sequence length="52" mass="5567">MSDPLRVHTASATITVTITAPPGTSPAVLEEMVALAQDRWLYEAGKVVSRTK</sequence>